<organism evidence="2 3">
    <name type="scientific">Ambispora leptoticha</name>
    <dbReference type="NCBI Taxonomy" id="144679"/>
    <lineage>
        <taxon>Eukaryota</taxon>
        <taxon>Fungi</taxon>
        <taxon>Fungi incertae sedis</taxon>
        <taxon>Mucoromycota</taxon>
        <taxon>Glomeromycotina</taxon>
        <taxon>Glomeromycetes</taxon>
        <taxon>Archaeosporales</taxon>
        <taxon>Ambisporaceae</taxon>
        <taxon>Ambispora</taxon>
    </lineage>
</organism>
<gene>
    <name evidence="2" type="ORF">ALEPTO_LOCUS13393</name>
</gene>
<feature type="non-terminal residue" evidence="2">
    <location>
        <position position="1"/>
    </location>
</feature>
<proteinExistence type="predicted"/>
<evidence type="ECO:0000256" key="1">
    <source>
        <dbReference type="SAM" id="MobiDB-lite"/>
    </source>
</evidence>
<accession>A0A9N9NQ83</accession>
<comment type="caution">
    <text evidence="2">The sequence shown here is derived from an EMBL/GenBank/DDBJ whole genome shotgun (WGS) entry which is preliminary data.</text>
</comment>
<evidence type="ECO:0000313" key="2">
    <source>
        <dbReference type="EMBL" id="CAG8753705.1"/>
    </source>
</evidence>
<feature type="compositionally biased region" description="Polar residues" evidence="1">
    <location>
        <begin position="27"/>
        <end position="44"/>
    </location>
</feature>
<evidence type="ECO:0000313" key="3">
    <source>
        <dbReference type="Proteomes" id="UP000789508"/>
    </source>
</evidence>
<keyword evidence="3" id="KW-1185">Reference proteome</keyword>
<sequence length="50" mass="5733">KKLPPHTQPARIPSHTPTLPPPPTNIKPRQQTPNQTKAKNSYIQTRLHLY</sequence>
<name>A0A9N9NQ83_9GLOM</name>
<feature type="region of interest" description="Disordered" evidence="1">
    <location>
        <begin position="1"/>
        <end position="50"/>
    </location>
</feature>
<dbReference type="AlphaFoldDB" id="A0A9N9NQ83"/>
<reference evidence="2" key="1">
    <citation type="submission" date="2021-06" db="EMBL/GenBank/DDBJ databases">
        <authorList>
            <person name="Kallberg Y."/>
            <person name="Tangrot J."/>
            <person name="Rosling A."/>
        </authorList>
    </citation>
    <scope>NUCLEOTIDE SEQUENCE</scope>
    <source>
        <strain evidence="2">FL130A</strain>
    </source>
</reference>
<protein>
    <submittedName>
        <fullName evidence="2">9174_t:CDS:1</fullName>
    </submittedName>
</protein>
<dbReference type="Proteomes" id="UP000789508">
    <property type="component" value="Unassembled WGS sequence"/>
</dbReference>
<dbReference type="EMBL" id="CAJVPS010042265">
    <property type="protein sequence ID" value="CAG8753705.1"/>
    <property type="molecule type" value="Genomic_DNA"/>
</dbReference>